<evidence type="ECO:0000256" key="1">
    <source>
        <dbReference type="SAM" id="MobiDB-lite"/>
    </source>
</evidence>
<dbReference type="InterPro" id="IPR038332">
    <property type="entry name" value="PPE_sf"/>
</dbReference>
<dbReference type="EMBL" id="CP109441">
    <property type="protein sequence ID" value="WUV49318.1"/>
    <property type="molecule type" value="Genomic_DNA"/>
</dbReference>
<keyword evidence="3" id="KW-1185">Reference proteome</keyword>
<proteinExistence type="predicted"/>
<evidence type="ECO:0008006" key="4">
    <source>
        <dbReference type="Google" id="ProtNLM"/>
    </source>
</evidence>
<protein>
    <recommendedName>
        <fullName evidence="4">PPE family domain-containing protein</fullName>
    </recommendedName>
</protein>
<gene>
    <name evidence="2" type="ORF">OG563_14610</name>
</gene>
<feature type="region of interest" description="Disordered" evidence="1">
    <location>
        <begin position="194"/>
        <end position="221"/>
    </location>
</feature>
<accession>A0ABZ1Z1G8</accession>
<sequence>MADSVTRAAADAIRVQQRAVAASAGSASGGTDPPYAPERELFGAYTHQEIWDLVHEVIDPAALGRVADAWRASATVVAEAFQAFSDATNREFAHWSGRSADAALHATREFVRTGTEANDVCRAVQRLMELNSDAAQAIRAAIPPPPQYRALEDQAAEAIHGGQRRMDHDMAAATAQADVQDTMTYVYTPIMPASGDRVPRFTPPPDGPQIARPNAGSGGTR</sequence>
<evidence type="ECO:0000313" key="3">
    <source>
        <dbReference type="Proteomes" id="UP001432062"/>
    </source>
</evidence>
<dbReference type="RefSeq" id="WP_329413825.1">
    <property type="nucleotide sequence ID" value="NZ_CP109441.1"/>
</dbReference>
<organism evidence="2 3">
    <name type="scientific">Nocardia vinacea</name>
    <dbReference type="NCBI Taxonomy" id="96468"/>
    <lineage>
        <taxon>Bacteria</taxon>
        <taxon>Bacillati</taxon>
        <taxon>Actinomycetota</taxon>
        <taxon>Actinomycetes</taxon>
        <taxon>Mycobacteriales</taxon>
        <taxon>Nocardiaceae</taxon>
        <taxon>Nocardia</taxon>
    </lineage>
</organism>
<name>A0ABZ1Z1G8_9NOCA</name>
<evidence type="ECO:0000313" key="2">
    <source>
        <dbReference type="EMBL" id="WUV49318.1"/>
    </source>
</evidence>
<reference evidence="2" key="1">
    <citation type="submission" date="2022-10" db="EMBL/GenBank/DDBJ databases">
        <title>The complete genomes of actinobacterial strains from the NBC collection.</title>
        <authorList>
            <person name="Joergensen T.S."/>
            <person name="Alvarez Arevalo M."/>
            <person name="Sterndorff E.B."/>
            <person name="Faurdal D."/>
            <person name="Vuksanovic O."/>
            <person name="Mourched A.-S."/>
            <person name="Charusanti P."/>
            <person name="Shaw S."/>
            <person name="Blin K."/>
            <person name="Weber T."/>
        </authorList>
    </citation>
    <scope>NUCLEOTIDE SEQUENCE</scope>
    <source>
        <strain evidence="2">NBC_01482</strain>
    </source>
</reference>
<dbReference type="Proteomes" id="UP001432062">
    <property type="component" value="Chromosome"/>
</dbReference>
<dbReference type="Gene3D" id="1.20.1260.20">
    <property type="entry name" value="PPE superfamily"/>
    <property type="match status" value="1"/>
</dbReference>